<evidence type="ECO:0000256" key="1">
    <source>
        <dbReference type="SAM" id="Phobius"/>
    </source>
</evidence>
<keyword evidence="1" id="KW-0812">Transmembrane</keyword>
<evidence type="ECO:0000313" key="3">
    <source>
        <dbReference type="Proteomes" id="UP001158576"/>
    </source>
</evidence>
<accession>A0ABN7RKT3</accession>
<dbReference type="Proteomes" id="UP001158576">
    <property type="component" value="Chromosome PAR"/>
</dbReference>
<dbReference type="EMBL" id="OU015568">
    <property type="protein sequence ID" value="CAG5076662.1"/>
    <property type="molecule type" value="Genomic_DNA"/>
</dbReference>
<keyword evidence="3" id="KW-1185">Reference proteome</keyword>
<organism evidence="2 3">
    <name type="scientific">Oikopleura dioica</name>
    <name type="common">Tunicate</name>
    <dbReference type="NCBI Taxonomy" id="34765"/>
    <lineage>
        <taxon>Eukaryota</taxon>
        <taxon>Metazoa</taxon>
        <taxon>Chordata</taxon>
        <taxon>Tunicata</taxon>
        <taxon>Appendicularia</taxon>
        <taxon>Copelata</taxon>
        <taxon>Oikopleuridae</taxon>
        <taxon>Oikopleura</taxon>
    </lineage>
</organism>
<keyword evidence="1" id="KW-1133">Transmembrane helix</keyword>
<evidence type="ECO:0000313" key="2">
    <source>
        <dbReference type="EMBL" id="CAG5076662.1"/>
    </source>
</evidence>
<keyword evidence="1" id="KW-0472">Membrane</keyword>
<gene>
    <name evidence="2" type="ORF">OKIOD_LOCUS73</name>
</gene>
<sequence>MGEGNCRRNLFIKSIFVTIFNIVGFSLILANYLNADKEKRDWSWRETGAVLAFSQTGFWFPFENLPSAKRRWWVIHKPLQVAIYALSTVPIDDPCACDRVAPNLLTEKALWKWQMMKPYFRTNTASSFVISSSRAAALNDYQGYLIFSRKTCKQTVLNMFRGDDPEYAFSFEIMDMRDPKTDHPMPNYRAFNATYYQDYPKDQKDHRSITMGFNVHKTQPDITGNLKKDAYILQLNYPNGLPDTVTWNDIYDCVNFAIPVTIPMGPNQVAEFDIAPTCDYTTCVGQSIPVGF</sequence>
<proteinExistence type="predicted"/>
<protein>
    <submittedName>
        <fullName evidence="2">Oidioi.mRNA.OKI2018_I69.PAR.g8515.t1.cds</fullName>
    </submittedName>
</protein>
<reference evidence="2 3" key="1">
    <citation type="submission" date="2021-04" db="EMBL/GenBank/DDBJ databases">
        <authorList>
            <person name="Bliznina A."/>
        </authorList>
    </citation>
    <scope>NUCLEOTIDE SEQUENCE [LARGE SCALE GENOMIC DNA]</scope>
</reference>
<feature type="transmembrane region" description="Helical" evidence="1">
    <location>
        <begin position="12"/>
        <end position="33"/>
    </location>
</feature>
<name>A0ABN7RKT3_OIKDI</name>